<evidence type="ECO:0000313" key="1">
    <source>
        <dbReference type="EMBL" id="GFA86625.1"/>
    </source>
</evidence>
<dbReference type="AlphaFoldDB" id="A0A699KE75"/>
<sequence>VTRSELAGGGVDFNQIRPPGHVSASYGRRLYGLHTILMYNIFYVGFCCEIESFV</sequence>
<name>A0A699KE75_TANCI</name>
<feature type="non-terminal residue" evidence="1">
    <location>
        <position position="1"/>
    </location>
</feature>
<organism evidence="1">
    <name type="scientific">Tanacetum cinerariifolium</name>
    <name type="common">Dalmatian daisy</name>
    <name type="synonym">Chrysanthemum cinerariifolium</name>
    <dbReference type="NCBI Taxonomy" id="118510"/>
    <lineage>
        <taxon>Eukaryota</taxon>
        <taxon>Viridiplantae</taxon>
        <taxon>Streptophyta</taxon>
        <taxon>Embryophyta</taxon>
        <taxon>Tracheophyta</taxon>
        <taxon>Spermatophyta</taxon>
        <taxon>Magnoliopsida</taxon>
        <taxon>eudicotyledons</taxon>
        <taxon>Gunneridae</taxon>
        <taxon>Pentapetalae</taxon>
        <taxon>asterids</taxon>
        <taxon>campanulids</taxon>
        <taxon>Asterales</taxon>
        <taxon>Asteraceae</taxon>
        <taxon>Asteroideae</taxon>
        <taxon>Anthemideae</taxon>
        <taxon>Anthemidinae</taxon>
        <taxon>Tanacetum</taxon>
    </lineage>
</organism>
<accession>A0A699KE75</accession>
<reference evidence="1" key="1">
    <citation type="journal article" date="2019" name="Sci. Rep.">
        <title>Draft genome of Tanacetum cinerariifolium, the natural source of mosquito coil.</title>
        <authorList>
            <person name="Yamashiro T."/>
            <person name="Shiraishi A."/>
            <person name="Satake H."/>
            <person name="Nakayama K."/>
        </authorList>
    </citation>
    <scope>NUCLEOTIDE SEQUENCE</scope>
</reference>
<proteinExistence type="predicted"/>
<comment type="caution">
    <text evidence="1">The sequence shown here is derived from an EMBL/GenBank/DDBJ whole genome shotgun (WGS) entry which is preliminary data.</text>
</comment>
<gene>
    <name evidence="1" type="ORF">Tci_658597</name>
</gene>
<protein>
    <submittedName>
        <fullName evidence="1">Uncharacterized protein</fullName>
    </submittedName>
</protein>
<dbReference type="EMBL" id="BKCJ010503349">
    <property type="protein sequence ID" value="GFA86625.1"/>
    <property type="molecule type" value="Genomic_DNA"/>
</dbReference>